<name>A0A2S7ZS14_9FIRM</name>
<sequence>MYRSVRNIPKQLLENLYVKEGWTLRDVADYIGCSVDTVVRRMDDYNIPRRTKRKDISRATLVSLYEDNHASIDTLAHRFNVSAATISNRLHEYGVLCTHPHSIHSINPERIKKSYESGNSTSYIANMTGLTRWKVLHILRHMGVSIRGGRRKVLPIEEMNYLYTYHGMSTKDIGVAYQLQANTVALYLRESGVSLRGKRLEIDENEIRRLRMEGVSIAAIAQRLECSTSVVRNRLKRH</sequence>
<dbReference type="Proteomes" id="UP000238877">
    <property type="component" value="Unassembled WGS sequence"/>
</dbReference>
<evidence type="ECO:0000313" key="4">
    <source>
        <dbReference type="Proteomes" id="UP000300381"/>
    </source>
</evidence>
<evidence type="ECO:0000313" key="1">
    <source>
        <dbReference type="EMBL" id="GCL68087.1"/>
    </source>
</evidence>
<proteinExistence type="predicted"/>
<protein>
    <submittedName>
        <fullName evidence="2">Sortase</fullName>
    </submittedName>
</protein>
<dbReference type="STRING" id="1110546.GCA_001078375_00445"/>
<dbReference type="EMBL" id="PPDF01000001">
    <property type="protein sequence ID" value="PQL26040.1"/>
    <property type="molecule type" value="Genomic_DNA"/>
</dbReference>
<dbReference type="EMBL" id="BJCQ01000048">
    <property type="protein sequence ID" value="GCL68087.1"/>
    <property type="molecule type" value="Genomic_DNA"/>
</dbReference>
<gene>
    <name evidence="1" type="ORF">PAGU1578_17080</name>
    <name evidence="2" type="ORF">VTHSUH11_00040</name>
</gene>
<reference evidence="2 3" key="1">
    <citation type="submission" date="2018-01" db="EMBL/GenBank/DDBJ databases">
        <title>Draft genome sequences of clinical isolates and type strains of oral Veillonella including Veillonella infantum sp., nov.</title>
        <authorList>
            <person name="Mashima I."/>
            <person name="Liao Y.-C."/>
            <person name="Sabharwal A."/>
            <person name="Haase E.M."/>
            <person name="Nakazawa F."/>
            <person name="Scannapieco F.A."/>
        </authorList>
    </citation>
    <scope>NUCLEOTIDE SEQUENCE [LARGE SCALE GENOMIC DNA]</scope>
    <source>
        <strain evidence="2 3">Y6</strain>
    </source>
</reference>
<evidence type="ECO:0000313" key="2">
    <source>
        <dbReference type="EMBL" id="PQL26040.1"/>
    </source>
</evidence>
<dbReference type="RefSeq" id="WP_105092191.1">
    <property type="nucleotide sequence ID" value="NZ_BJCQ01000048.1"/>
</dbReference>
<organism evidence="2 3">
    <name type="scientific">Veillonella tobetsuensis</name>
    <dbReference type="NCBI Taxonomy" id="1110546"/>
    <lineage>
        <taxon>Bacteria</taxon>
        <taxon>Bacillati</taxon>
        <taxon>Bacillota</taxon>
        <taxon>Negativicutes</taxon>
        <taxon>Veillonellales</taxon>
        <taxon>Veillonellaceae</taxon>
        <taxon>Veillonella</taxon>
    </lineage>
</organism>
<evidence type="ECO:0000313" key="3">
    <source>
        <dbReference type="Proteomes" id="UP000238877"/>
    </source>
</evidence>
<accession>A0A2S7ZS14</accession>
<comment type="caution">
    <text evidence="2">The sequence shown here is derived from an EMBL/GenBank/DDBJ whole genome shotgun (WGS) entry which is preliminary data.</text>
</comment>
<dbReference type="Gene3D" id="1.10.10.60">
    <property type="entry name" value="Homeodomain-like"/>
    <property type="match status" value="3"/>
</dbReference>
<dbReference type="Proteomes" id="UP000300381">
    <property type="component" value="Unassembled WGS sequence"/>
</dbReference>
<reference evidence="1 4" key="2">
    <citation type="submission" date="2019-03" db="EMBL/GenBank/DDBJ databases">
        <title>Draft genome sequences of two Veillonella tobetsuensis clinical isolates from intraoperative bronchial fluids of elderly patients with pulmonary carcinoma.</title>
        <authorList>
            <person name="Akiyama T."/>
        </authorList>
    </citation>
    <scope>NUCLEOTIDE SEQUENCE [LARGE SCALE GENOMIC DNA]</scope>
    <source>
        <strain evidence="1 4">PAGU 1578</strain>
    </source>
</reference>
<dbReference type="AlphaFoldDB" id="A0A2S7ZS14"/>